<gene>
    <name evidence="4" type="ORF">BO223_07205</name>
</gene>
<dbReference type="AlphaFoldDB" id="A0A1Q9YJZ9"/>
<dbReference type="GO" id="GO:0016491">
    <property type="term" value="F:oxidoreductase activity"/>
    <property type="evidence" value="ECO:0007669"/>
    <property type="project" value="InterPro"/>
</dbReference>
<dbReference type="Gene3D" id="3.40.50.360">
    <property type="match status" value="1"/>
</dbReference>
<dbReference type="InterPro" id="IPR051796">
    <property type="entry name" value="ISF_SsuE-like"/>
</dbReference>
<dbReference type="EMBL" id="MPJZ01000056">
    <property type="protein sequence ID" value="OLU44862.1"/>
    <property type="molecule type" value="Genomic_DNA"/>
</dbReference>
<organism evidence="4 5">
    <name type="scientific">Faecalibaculum rodentium</name>
    <dbReference type="NCBI Taxonomy" id="1702221"/>
    <lineage>
        <taxon>Bacteria</taxon>
        <taxon>Bacillati</taxon>
        <taxon>Bacillota</taxon>
        <taxon>Erysipelotrichia</taxon>
        <taxon>Erysipelotrichales</taxon>
        <taxon>Erysipelotrichaceae</taxon>
        <taxon>Faecalibaculum</taxon>
    </lineage>
</organism>
<dbReference type="PANTHER" id="PTHR43278:SF4">
    <property type="entry name" value="NAD(P)H-DEPENDENT FMN-CONTAINING OXIDOREDUCTASE YWQN-RELATED"/>
    <property type="match status" value="1"/>
</dbReference>
<dbReference type="SUPFAM" id="SSF52218">
    <property type="entry name" value="Flavoproteins"/>
    <property type="match status" value="1"/>
</dbReference>
<dbReference type="InterPro" id="IPR029039">
    <property type="entry name" value="Flavoprotein-like_sf"/>
</dbReference>
<evidence type="ECO:0000259" key="3">
    <source>
        <dbReference type="Pfam" id="PF03358"/>
    </source>
</evidence>
<name>A0A1Q9YJZ9_9FIRM</name>
<keyword evidence="2" id="KW-0288">FMN</keyword>
<dbReference type="Proteomes" id="UP000186758">
    <property type="component" value="Unassembled WGS sequence"/>
</dbReference>
<evidence type="ECO:0000256" key="2">
    <source>
        <dbReference type="ARBA" id="ARBA00022643"/>
    </source>
</evidence>
<evidence type="ECO:0000256" key="1">
    <source>
        <dbReference type="ARBA" id="ARBA00022630"/>
    </source>
</evidence>
<evidence type="ECO:0000313" key="5">
    <source>
        <dbReference type="Proteomes" id="UP000186758"/>
    </source>
</evidence>
<dbReference type="InterPro" id="IPR005025">
    <property type="entry name" value="FMN_Rdtase-like_dom"/>
</dbReference>
<proteinExistence type="predicted"/>
<reference evidence="4 5" key="1">
    <citation type="submission" date="2016-11" db="EMBL/GenBank/DDBJ databases">
        <title>Description of two novel members of the family Erysipelotrichaceae: Ileibacterium lipovorans gen. nov., sp. nov. and Dubosiella newyorkensis, gen. nov., sp. nov.</title>
        <authorList>
            <person name="Cox L.M."/>
            <person name="Sohn J."/>
            <person name="Tyrrell K.L."/>
            <person name="Citron D.M."/>
            <person name="Lawson P.A."/>
            <person name="Patel N.B."/>
            <person name="Iizumi T."/>
            <person name="Perez-Perez G.I."/>
            <person name="Goldstein E.J."/>
            <person name="Blaser M.J."/>
        </authorList>
    </citation>
    <scope>NUCLEOTIDE SEQUENCE [LARGE SCALE GENOMIC DNA]</scope>
    <source>
        <strain evidence="4 5">NYU-BL-K8</strain>
    </source>
</reference>
<evidence type="ECO:0000313" key="4">
    <source>
        <dbReference type="EMBL" id="OLU44862.1"/>
    </source>
</evidence>
<dbReference type="PANTHER" id="PTHR43278">
    <property type="entry name" value="NAD(P)H-DEPENDENT FMN-CONTAINING OXIDOREDUCTASE YWQN-RELATED"/>
    <property type="match status" value="1"/>
</dbReference>
<feature type="domain" description="NADPH-dependent FMN reductase-like" evidence="3">
    <location>
        <begin position="32"/>
        <end position="130"/>
    </location>
</feature>
<dbReference type="Pfam" id="PF03358">
    <property type="entry name" value="FMN_red"/>
    <property type="match status" value="1"/>
</dbReference>
<comment type="caution">
    <text evidence="4">The sequence shown here is derived from an EMBL/GenBank/DDBJ whole genome shotgun (WGS) entry which is preliminary data.</text>
</comment>
<keyword evidence="1" id="KW-0285">Flavoprotein</keyword>
<accession>A0A1Q9YJZ9</accession>
<protein>
    <submittedName>
        <fullName evidence="4">NADPH-dependent FMN reductase</fullName>
    </submittedName>
</protein>
<sequence length="186" mass="20747">MPAGYHKWVPQALRFLPMPADQDIRGCIACGYCKSHGQCVFHDIVNELAPEFEEADGLLVGTPVYYAQPNATLVALLQRLFYSTPFDKRMKVGACVVCCRRGGASATFDALNKFFTISQMPVVSSQYWNSIHGRTPGEAQQDEEGKQTMRTLGRNMAFLMKSIALGKEQQGLPETESVKEMTNFIR</sequence>